<accession>A0A084R036</accession>
<evidence type="ECO:0000256" key="2">
    <source>
        <dbReference type="ARBA" id="ARBA00022574"/>
    </source>
</evidence>
<feature type="repeat" description="WD" evidence="5">
    <location>
        <begin position="981"/>
        <end position="1022"/>
    </location>
</feature>
<dbReference type="PROSITE" id="PS50294">
    <property type="entry name" value="WD_REPEATS_REGION"/>
    <property type="match status" value="10"/>
</dbReference>
<dbReference type="SUPFAM" id="SSF50998">
    <property type="entry name" value="Quinoprotein alcohol dehydrogenase-like"/>
    <property type="match status" value="1"/>
</dbReference>
<dbReference type="GO" id="GO:0035097">
    <property type="term" value="C:histone methyltransferase complex"/>
    <property type="evidence" value="ECO:0007669"/>
    <property type="project" value="UniProtKB-ARBA"/>
</dbReference>
<dbReference type="GO" id="GO:0034967">
    <property type="term" value="C:Set3 complex"/>
    <property type="evidence" value="ECO:0007669"/>
    <property type="project" value="TreeGrafter"/>
</dbReference>
<keyword evidence="4" id="KW-0539">Nucleus</keyword>
<dbReference type="OrthoDB" id="538223at2759"/>
<dbReference type="STRING" id="1283841.A0A084R036"/>
<dbReference type="FunFam" id="2.130.10.10:FF:000228">
    <property type="entry name" value="COMPASS-like H3K4 histone methylase component WDR5A"/>
    <property type="match status" value="2"/>
</dbReference>
<keyword evidence="2 5" id="KW-0853">WD repeat</keyword>
<sequence>MAHSRLGSKLSSMIRRPRQTSSPQPSPAAKPAAKPAATPAVQVTSQPLPFRTAPKDVNTRPPPRLQERIWNQAYDNLKESEPKVVDAFERILSAELQPTEWDSSDPQSTENSIEKDWKIRSHQMQQLVQNGLDRTKKVASIKRETGESLKAVQAVRGIVESAAERSPEGLRFQLENSITQLYEKLLLYQMKSICLYHRHWLSTIRRDLLKVDDWTGQLVDINDSEAAVQRDMAQYNTEESKRKFGQLIDSARVREESLQAIRVAIQNLLQQQEKRHQDEEDEQCLKALYSSDPRMDKKRIQETKGGLLRDSYHWILEHTSFQQFSGIARSGLLWIKGGPGKGKTMLLCGIVDELQKDSTNRLSYFFCQATETRLNNSTAALQGLVYSLACQFPQLISHIREERRKKGEKLLETNAWQVITELLTSMLNDPILDGAILMIDALDECTSGRAQLLDFIIESSMSVKWILSSRTWHDIDEKLGKLLQGTILDLELNNETIHNAVEAYVRYKVERLAETKHYKEETKAAVKHELLANANDTFLWVALVCQELEQVDEWYVDDVLKELPSGLEGLYGRMIQQLQQLKRKDAEWCSSILATVSTAYRPLHLKELGHLAGLPSAISLSATSVQVIVTKCGSFLIVRDGIVYIIHQSAKDFLLSNTCIFPSGMEYQHCRLFSRSLDLLLGTLKRNIYQLPSPGFSIDDILPPSPDPLALAWYSCIHWSSHFLESKPKALERQTHSRVDIGILDLFFRQKFLNWLEALSLLRSLPAGVIAMERVEILLKDTGTPELYSLVKDARRFILSQKGCIEIAPLQVYASALVFSPTESLIRQIYSREEPEWIELKPQFEPDWNACLQTLEGHGGSVASVVFSPEGQRLASGSQNKTVKIWDATSGDCIKTLSGHDDSVISVVFSPDGQRLASSSDDETVKIWDATSGHCIKTLSGHDDRIISVVFSPDGQRLASGSYDTTVKIWDATSGDCIKILLGHNHWITSVVFSPDGQRLASGSHNKTVKIWDVTSGDYIKTLSGHDNSILSVVFSPDGQRLASGSLDKTVKIWDATSGHCMKTLSGHDDWITSVVFSPDGQRLASGSLDKTVKIWDATSGDCIKTLSDHDNSITSVVFSPDGQRLASSSYDKTVKIWDATSGDYIKTLSGHDNSITSLVFSPDDQRLASGSLDETVKIWDATSGDCMKTLSGHGHWITSVVFSPDGQRLASGSDDETVKIWDVTLGDCIQTLSDHDDSITSVVFSPDGQRLASGSVDRTVKIWDATSGDCIKTLQLDHIVYPLSFDPTDNARLRTDLGALDLALPSSNTFQLIGDESSHDSTRSGYSISGDVIWILKGVEKVLWLPPEYRPATSVVAGSTIGIGCCYGGHSDGIGKEAGGTDPEALGHVAVQIDDDGLFMR</sequence>
<keyword evidence="9" id="KW-1185">Reference proteome</keyword>
<dbReference type="PROSITE" id="PS00678">
    <property type="entry name" value="WD_REPEATS_1"/>
    <property type="match status" value="10"/>
</dbReference>
<dbReference type="OMA" id="ITCHGQN"/>
<dbReference type="Proteomes" id="UP000028524">
    <property type="component" value="Unassembled WGS sequence"/>
</dbReference>
<dbReference type="InterPro" id="IPR056884">
    <property type="entry name" value="NPHP3-like_N"/>
</dbReference>
<dbReference type="Gene3D" id="2.130.10.10">
    <property type="entry name" value="YVTN repeat-like/Quinoprotein amine dehydrogenase"/>
    <property type="match status" value="5"/>
</dbReference>
<keyword evidence="3" id="KW-0677">Repeat</keyword>
<dbReference type="CDD" id="cd00200">
    <property type="entry name" value="WD40"/>
    <property type="match status" value="2"/>
</dbReference>
<dbReference type="Pfam" id="PF24883">
    <property type="entry name" value="NPHP3_N"/>
    <property type="match status" value="1"/>
</dbReference>
<dbReference type="Pfam" id="PF17100">
    <property type="entry name" value="NACHT_N"/>
    <property type="match status" value="2"/>
</dbReference>
<proteinExistence type="predicted"/>
<dbReference type="PANTHER" id="PTHR22846">
    <property type="entry name" value="WD40 REPEAT PROTEIN"/>
    <property type="match status" value="1"/>
</dbReference>
<feature type="repeat" description="WD" evidence="5">
    <location>
        <begin position="1233"/>
        <end position="1274"/>
    </location>
</feature>
<dbReference type="InterPro" id="IPR020472">
    <property type="entry name" value="WD40_PAC1"/>
</dbReference>
<dbReference type="InterPro" id="IPR015943">
    <property type="entry name" value="WD40/YVTN_repeat-like_dom_sf"/>
</dbReference>
<dbReference type="PANTHER" id="PTHR22846:SF2">
    <property type="entry name" value="F-BOX-LIKE_WD REPEAT-CONTAINING PROTEIN EBI"/>
    <property type="match status" value="1"/>
</dbReference>
<dbReference type="InterPro" id="IPR045183">
    <property type="entry name" value="Ebi-like"/>
</dbReference>
<dbReference type="InParanoid" id="A0A084R036"/>
<dbReference type="InterPro" id="IPR011047">
    <property type="entry name" value="Quinoprotein_ADH-like_sf"/>
</dbReference>
<dbReference type="SUPFAM" id="SSF50952">
    <property type="entry name" value="Soluble quinoprotein glucose dehydrogenase"/>
    <property type="match status" value="1"/>
</dbReference>
<dbReference type="InterPro" id="IPR031359">
    <property type="entry name" value="NACHT_N"/>
</dbReference>
<dbReference type="PROSITE" id="PS50837">
    <property type="entry name" value="NACHT"/>
    <property type="match status" value="1"/>
</dbReference>
<feature type="domain" description="NACHT" evidence="7">
    <location>
        <begin position="331"/>
        <end position="471"/>
    </location>
</feature>
<feature type="repeat" description="WD" evidence="5">
    <location>
        <begin position="855"/>
        <end position="896"/>
    </location>
</feature>
<evidence type="ECO:0000259" key="7">
    <source>
        <dbReference type="PROSITE" id="PS50837"/>
    </source>
</evidence>
<dbReference type="SUPFAM" id="SSF52540">
    <property type="entry name" value="P-loop containing nucleoside triphosphate hydrolases"/>
    <property type="match status" value="1"/>
</dbReference>
<feature type="repeat" description="WD" evidence="5">
    <location>
        <begin position="1023"/>
        <end position="1064"/>
    </location>
</feature>
<feature type="repeat" description="WD" evidence="5">
    <location>
        <begin position="1149"/>
        <end position="1190"/>
    </location>
</feature>
<dbReference type="InterPro" id="IPR011041">
    <property type="entry name" value="Quinoprot_gluc/sorb_DH_b-prop"/>
</dbReference>
<feature type="repeat" description="WD" evidence="5">
    <location>
        <begin position="1065"/>
        <end position="1106"/>
    </location>
</feature>
<gene>
    <name evidence="8" type="ORF">S40285_09195</name>
</gene>
<evidence type="ECO:0000313" key="9">
    <source>
        <dbReference type="Proteomes" id="UP000028524"/>
    </source>
</evidence>
<evidence type="ECO:0000256" key="4">
    <source>
        <dbReference type="ARBA" id="ARBA00023242"/>
    </source>
</evidence>
<dbReference type="GO" id="GO:0006357">
    <property type="term" value="P:regulation of transcription by RNA polymerase II"/>
    <property type="evidence" value="ECO:0007669"/>
    <property type="project" value="TreeGrafter"/>
</dbReference>
<feature type="repeat" description="WD" evidence="5">
    <location>
        <begin position="1107"/>
        <end position="1148"/>
    </location>
</feature>
<dbReference type="Pfam" id="PF00400">
    <property type="entry name" value="WD40"/>
    <property type="match status" value="10"/>
</dbReference>
<reference evidence="8 9" key="1">
    <citation type="journal article" date="2014" name="BMC Genomics">
        <title>Comparative genome sequencing reveals chemotype-specific gene clusters in the toxigenic black mold Stachybotrys.</title>
        <authorList>
            <person name="Semeiks J."/>
            <person name="Borek D."/>
            <person name="Otwinowski Z."/>
            <person name="Grishin N.V."/>
        </authorList>
    </citation>
    <scope>NUCLEOTIDE SEQUENCE [LARGE SCALE GENOMIC DNA]</scope>
    <source>
        <strain evidence="8 9">IBT 40285</strain>
    </source>
</reference>
<dbReference type="PROSITE" id="PS50082">
    <property type="entry name" value="WD_REPEATS_2"/>
    <property type="match status" value="10"/>
</dbReference>
<dbReference type="InterPro" id="IPR001680">
    <property type="entry name" value="WD40_rpt"/>
</dbReference>
<feature type="compositionally biased region" description="Low complexity" evidence="6">
    <location>
        <begin position="19"/>
        <end position="44"/>
    </location>
</feature>
<organism evidence="8 9">
    <name type="scientific">Stachybotrys chlorohalonatus (strain IBT 40285)</name>
    <dbReference type="NCBI Taxonomy" id="1283841"/>
    <lineage>
        <taxon>Eukaryota</taxon>
        <taxon>Fungi</taxon>
        <taxon>Dikarya</taxon>
        <taxon>Ascomycota</taxon>
        <taxon>Pezizomycotina</taxon>
        <taxon>Sordariomycetes</taxon>
        <taxon>Hypocreomycetidae</taxon>
        <taxon>Hypocreales</taxon>
        <taxon>Stachybotryaceae</taxon>
        <taxon>Stachybotrys</taxon>
    </lineage>
</organism>
<evidence type="ECO:0000256" key="1">
    <source>
        <dbReference type="ARBA" id="ARBA00004123"/>
    </source>
</evidence>
<dbReference type="InterPro" id="IPR027417">
    <property type="entry name" value="P-loop_NTPase"/>
</dbReference>
<dbReference type="PRINTS" id="PR00320">
    <property type="entry name" value="GPROTEINBRPT"/>
</dbReference>
<name>A0A084R036_STAC4</name>
<evidence type="ECO:0000256" key="3">
    <source>
        <dbReference type="ARBA" id="ARBA00022737"/>
    </source>
</evidence>
<dbReference type="InterPro" id="IPR007111">
    <property type="entry name" value="NACHT_NTPase"/>
</dbReference>
<dbReference type="Gene3D" id="3.40.50.300">
    <property type="entry name" value="P-loop containing nucleotide triphosphate hydrolases"/>
    <property type="match status" value="1"/>
</dbReference>
<dbReference type="InterPro" id="IPR019775">
    <property type="entry name" value="WD40_repeat_CS"/>
</dbReference>
<evidence type="ECO:0000256" key="5">
    <source>
        <dbReference type="PROSITE-ProRule" id="PRU00221"/>
    </source>
</evidence>
<dbReference type="GO" id="GO:0003714">
    <property type="term" value="F:transcription corepressor activity"/>
    <property type="evidence" value="ECO:0007669"/>
    <property type="project" value="InterPro"/>
</dbReference>
<evidence type="ECO:0000256" key="6">
    <source>
        <dbReference type="SAM" id="MobiDB-lite"/>
    </source>
</evidence>
<dbReference type="EMBL" id="KL659424">
    <property type="protein sequence ID" value="KFA69571.1"/>
    <property type="molecule type" value="Genomic_DNA"/>
</dbReference>
<dbReference type="HOGENOM" id="CLU_000288_6_16_1"/>
<evidence type="ECO:0000313" key="8">
    <source>
        <dbReference type="EMBL" id="KFA69571.1"/>
    </source>
</evidence>
<dbReference type="SMART" id="SM00320">
    <property type="entry name" value="WD40"/>
    <property type="match status" value="10"/>
</dbReference>
<protein>
    <recommendedName>
        <fullName evidence="7">NACHT domain-containing protein</fullName>
    </recommendedName>
</protein>
<comment type="subcellular location">
    <subcellularLocation>
        <location evidence="1">Nucleus</location>
    </subcellularLocation>
</comment>
<feature type="repeat" description="WD" evidence="5">
    <location>
        <begin position="897"/>
        <end position="938"/>
    </location>
</feature>
<feature type="repeat" description="WD" evidence="5">
    <location>
        <begin position="1191"/>
        <end position="1232"/>
    </location>
</feature>
<feature type="repeat" description="WD" evidence="5">
    <location>
        <begin position="939"/>
        <end position="980"/>
    </location>
</feature>
<feature type="region of interest" description="Disordered" evidence="6">
    <location>
        <begin position="1"/>
        <end position="66"/>
    </location>
</feature>